<proteinExistence type="predicted"/>
<sequence>CRATNRAYAAVRHASVEPLAHHGLSTRRGSATDVRKAAIRSDSRSMRLLPAEHVGSVCMSLVLRDGLA</sequence>
<evidence type="ECO:0000313" key="1">
    <source>
        <dbReference type="EMBL" id="CAA9499270.1"/>
    </source>
</evidence>
<dbReference type="AlphaFoldDB" id="A0A6J4SH43"/>
<reference evidence="1" key="1">
    <citation type="submission" date="2020-02" db="EMBL/GenBank/DDBJ databases">
        <authorList>
            <person name="Meier V. D."/>
        </authorList>
    </citation>
    <scope>NUCLEOTIDE SEQUENCE</scope>
    <source>
        <strain evidence="1">AVDCRST_MAG17</strain>
    </source>
</reference>
<gene>
    <name evidence="1" type="ORF">AVDCRST_MAG17-1262</name>
</gene>
<feature type="non-terminal residue" evidence="1">
    <location>
        <position position="68"/>
    </location>
</feature>
<accession>A0A6J4SH43</accession>
<dbReference type="EMBL" id="CADCVV010000089">
    <property type="protein sequence ID" value="CAA9499270.1"/>
    <property type="molecule type" value="Genomic_DNA"/>
</dbReference>
<feature type="non-terminal residue" evidence="1">
    <location>
        <position position="1"/>
    </location>
</feature>
<name>A0A6J4SH43_9ACTN</name>
<organism evidence="1">
    <name type="scientific">uncultured Solirubrobacterales bacterium</name>
    <dbReference type="NCBI Taxonomy" id="768556"/>
    <lineage>
        <taxon>Bacteria</taxon>
        <taxon>Bacillati</taxon>
        <taxon>Actinomycetota</taxon>
        <taxon>Thermoleophilia</taxon>
        <taxon>Solirubrobacterales</taxon>
        <taxon>environmental samples</taxon>
    </lineage>
</organism>
<protein>
    <submittedName>
        <fullName evidence="1">Uncharacterized protein</fullName>
    </submittedName>
</protein>